<dbReference type="PROSITE" id="PS50011">
    <property type="entry name" value="PROTEIN_KINASE_DOM"/>
    <property type="match status" value="1"/>
</dbReference>
<keyword evidence="2" id="KW-0812">Transmembrane</keyword>
<protein>
    <submittedName>
        <fullName evidence="4">AarF/ABC1/UbiB kinase family protein</fullName>
    </submittedName>
</protein>
<evidence type="ECO:0000256" key="2">
    <source>
        <dbReference type="SAM" id="Phobius"/>
    </source>
</evidence>
<keyword evidence="2" id="KW-1133">Transmembrane helix</keyword>
<dbReference type="Proteomes" id="UP001305702">
    <property type="component" value="Chromosome"/>
</dbReference>
<keyword evidence="2" id="KW-0472">Membrane</keyword>
<keyword evidence="4" id="KW-0808">Transferase</keyword>
<gene>
    <name evidence="4" type="ORF">MJA45_27795</name>
</gene>
<keyword evidence="4" id="KW-0418">Kinase</keyword>
<sequence length="557" mass="63640">MAIKLRHTSRYKEIVVALVRHGFGYMVEEMGLFHVLSLPRKWLHRGAEKTPHTFAERIRLVIEELGPTFIKLGQLSATRQDLLAPELVKELQKLQDQVPAFSMEEVKAILEEELHTPMNEIFSEFRETPLAAASIGQVHYARLHSGERVAVKVQRPHVDKIIELDLDILHDLAALAERRIGWFERYRVRTIIEELSRSMREELNYTREGKNTDRIAAQFLQHPGVRIPKIYWPYTTSKVLTMEYLDGLMLNQADELIERGHNLKVTAERLVNAMFHQVLIEGFFHADPHPGNVMVLTDGKIAFVDFGLVGRLDETMKFHLGSLIIGLMRKDSDAIIHAISQLGLLTDDVDMASLRQDLDEMREHYYDIPLSQVSLGEAMNEMFAVANRHRVLIPTDLTLLGKAMITVEGVAVRLYPELSLVDLAEPYGRRLFKERYHPDKVRQRWWRQATEFVETLAGFPRQAAQLTKLLRTGKLKVEIGLPEIDLLLRKLDQISNRISVSIVLLSFSIIMVGLIIASSVGNVPALILHFPVIEVGSTVAGLMFLWLLYSIFKSGRF</sequence>
<dbReference type="EMBL" id="CP130318">
    <property type="protein sequence ID" value="WNQ11357.1"/>
    <property type="molecule type" value="Genomic_DNA"/>
</dbReference>
<reference evidence="4 5" key="1">
    <citation type="submission" date="2022-02" db="EMBL/GenBank/DDBJ databases">
        <title>Paenibacillus sp. MBLB1776 Whole Genome Shotgun Sequencing.</title>
        <authorList>
            <person name="Hwang C.Y."/>
            <person name="Cho E.-S."/>
            <person name="Seo M.-J."/>
        </authorList>
    </citation>
    <scope>NUCLEOTIDE SEQUENCE [LARGE SCALE GENOMIC DNA]</scope>
    <source>
        <strain evidence="4 5">MBLB1776</strain>
    </source>
</reference>
<feature type="domain" description="Protein kinase" evidence="3">
    <location>
        <begin position="124"/>
        <end position="446"/>
    </location>
</feature>
<dbReference type="InterPro" id="IPR000719">
    <property type="entry name" value="Prot_kinase_dom"/>
</dbReference>
<dbReference type="CDD" id="cd05121">
    <property type="entry name" value="ABC1_ADCK3-like"/>
    <property type="match status" value="1"/>
</dbReference>
<evidence type="ECO:0000313" key="5">
    <source>
        <dbReference type="Proteomes" id="UP001305702"/>
    </source>
</evidence>
<dbReference type="PANTHER" id="PTHR10566">
    <property type="entry name" value="CHAPERONE-ACTIVITY OF BC1 COMPLEX CABC1 -RELATED"/>
    <property type="match status" value="1"/>
</dbReference>
<evidence type="ECO:0000259" key="3">
    <source>
        <dbReference type="PROSITE" id="PS50011"/>
    </source>
</evidence>
<dbReference type="SUPFAM" id="SSF56112">
    <property type="entry name" value="Protein kinase-like (PK-like)"/>
    <property type="match status" value="1"/>
</dbReference>
<name>A0AA96LH39_9BACL</name>
<accession>A0AA96LH39</accession>
<organism evidence="4 5">
    <name type="scientific">Paenibacillus aurantius</name>
    <dbReference type="NCBI Taxonomy" id="2918900"/>
    <lineage>
        <taxon>Bacteria</taxon>
        <taxon>Bacillati</taxon>
        <taxon>Bacillota</taxon>
        <taxon>Bacilli</taxon>
        <taxon>Bacillales</taxon>
        <taxon>Paenibacillaceae</taxon>
        <taxon>Paenibacillus</taxon>
    </lineage>
</organism>
<evidence type="ECO:0000256" key="1">
    <source>
        <dbReference type="ARBA" id="ARBA00009670"/>
    </source>
</evidence>
<dbReference type="PANTHER" id="PTHR10566:SF113">
    <property type="entry name" value="PROTEIN ACTIVITY OF BC1 COMPLEX KINASE 7, CHLOROPLASTIC"/>
    <property type="match status" value="1"/>
</dbReference>
<dbReference type="GO" id="GO:0005524">
    <property type="term" value="F:ATP binding"/>
    <property type="evidence" value="ECO:0007669"/>
    <property type="project" value="InterPro"/>
</dbReference>
<keyword evidence="5" id="KW-1185">Reference proteome</keyword>
<dbReference type="RefSeq" id="WP_315605133.1">
    <property type="nucleotide sequence ID" value="NZ_CP130318.1"/>
</dbReference>
<dbReference type="KEGG" id="paun:MJA45_27795"/>
<dbReference type="InterPro" id="IPR011009">
    <property type="entry name" value="Kinase-like_dom_sf"/>
</dbReference>
<comment type="similarity">
    <text evidence="1">Belongs to the protein kinase superfamily. ADCK protein kinase family.</text>
</comment>
<dbReference type="Pfam" id="PF03109">
    <property type="entry name" value="ABC1"/>
    <property type="match status" value="1"/>
</dbReference>
<proteinExistence type="inferred from homology"/>
<dbReference type="GO" id="GO:0004672">
    <property type="term" value="F:protein kinase activity"/>
    <property type="evidence" value="ECO:0007669"/>
    <property type="project" value="InterPro"/>
</dbReference>
<feature type="transmembrane region" description="Helical" evidence="2">
    <location>
        <begin position="498"/>
        <end position="520"/>
    </location>
</feature>
<evidence type="ECO:0000313" key="4">
    <source>
        <dbReference type="EMBL" id="WNQ11357.1"/>
    </source>
</evidence>
<dbReference type="InterPro" id="IPR004147">
    <property type="entry name" value="ABC1_dom"/>
</dbReference>
<feature type="transmembrane region" description="Helical" evidence="2">
    <location>
        <begin position="526"/>
        <end position="549"/>
    </location>
</feature>
<dbReference type="InterPro" id="IPR050154">
    <property type="entry name" value="UbiB_kinase"/>
</dbReference>
<dbReference type="AlphaFoldDB" id="A0AA96LH39"/>